<feature type="transmembrane region" description="Helical" evidence="1">
    <location>
        <begin position="35"/>
        <end position="53"/>
    </location>
</feature>
<organism evidence="2 3">
    <name type="scientific">Propionispira arboris</name>
    <dbReference type="NCBI Taxonomy" id="84035"/>
    <lineage>
        <taxon>Bacteria</taxon>
        <taxon>Bacillati</taxon>
        <taxon>Bacillota</taxon>
        <taxon>Negativicutes</taxon>
        <taxon>Selenomonadales</taxon>
        <taxon>Selenomonadaceae</taxon>
        <taxon>Propionispira</taxon>
    </lineage>
</organism>
<evidence type="ECO:0000313" key="3">
    <source>
        <dbReference type="Proteomes" id="UP000199662"/>
    </source>
</evidence>
<evidence type="ECO:0000313" key="2">
    <source>
        <dbReference type="EMBL" id="SEJ95991.1"/>
    </source>
</evidence>
<evidence type="ECO:0008006" key="4">
    <source>
        <dbReference type="Google" id="ProtNLM"/>
    </source>
</evidence>
<reference evidence="2 3" key="1">
    <citation type="submission" date="2016-10" db="EMBL/GenBank/DDBJ databases">
        <authorList>
            <person name="de Groot N.N."/>
        </authorList>
    </citation>
    <scope>NUCLEOTIDE SEQUENCE [LARGE SCALE GENOMIC DNA]</scope>
    <source>
        <strain evidence="2 3">DSM 2179</strain>
    </source>
</reference>
<keyword evidence="1" id="KW-0472">Membrane</keyword>
<dbReference type="EMBL" id="FNZK01000029">
    <property type="protein sequence ID" value="SEJ95991.1"/>
    <property type="molecule type" value="Genomic_DNA"/>
</dbReference>
<dbReference type="AlphaFoldDB" id="A0A1H7D2K1"/>
<keyword evidence="3" id="KW-1185">Reference proteome</keyword>
<dbReference type="Proteomes" id="UP000199662">
    <property type="component" value="Unassembled WGS sequence"/>
</dbReference>
<keyword evidence="1" id="KW-0812">Transmembrane</keyword>
<dbReference type="STRING" id="84035.SAMN05660742_12916"/>
<dbReference type="RefSeq" id="WP_091835754.1">
    <property type="nucleotide sequence ID" value="NZ_FNZK01000029.1"/>
</dbReference>
<evidence type="ECO:0000256" key="1">
    <source>
        <dbReference type="SAM" id="Phobius"/>
    </source>
</evidence>
<protein>
    <recommendedName>
        <fullName evidence="4">DUF4145 domain-containing protein</fullName>
    </recommendedName>
</protein>
<keyword evidence="1" id="KW-1133">Transmembrane helix</keyword>
<accession>A0A1H7D2K1</accession>
<name>A0A1H7D2K1_9FIRM</name>
<proteinExistence type="predicted"/>
<gene>
    <name evidence="2" type="ORF">SAMN05660742_12916</name>
</gene>
<feature type="transmembrane region" description="Helical" evidence="1">
    <location>
        <begin position="9"/>
        <end position="29"/>
    </location>
</feature>
<sequence length="274" mass="30894">MRRFVLENVWWITSSISLILLVCNTFSLAEVKVDTTTLVLLIILLISPFASNLKKIKFGDFEAEISPMEVQKVKEEAGVTLSEKDEAMNLPELDKIISNIKILVKQDAVIALAKLRIELEMSIARLCKLVMIKQSSGKRAFTLSMMIRELTLREVLPKDISAPLNQVIYLCNRAIHGEDIRQQDAETVVDIGVSSLSKISSLIQDLVVKPHETLEINHNELEGYLTAKYRVTTVIPYADAPVKQVRHLTQDELSELIEGYGDYAECIVDIQIEK</sequence>